<proteinExistence type="predicted"/>
<evidence type="ECO:0000313" key="2">
    <source>
        <dbReference type="Proteomes" id="UP001269375"/>
    </source>
</evidence>
<dbReference type="SUPFAM" id="SSF56784">
    <property type="entry name" value="HAD-like"/>
    <property type="match status" value="1"/>
</dbReference>
<dbReference type="SFLD" id="SFLDG01129">
    <property type="entry name" value="C1.5:_HAD__Beta-PGM__Phosphata"/>
    <property type="match status" value="1"/>
</dbReference>
<dbReference type="EMBL" id="JARWAO010000007">
    <property type="protein sequence ID" value="MDR5897009.1"/>
    <property type="molecule type" value="Genomic_DNA"/>
</dbReference>
<name>A0ABU1GYG3_9GAMM</name>
<dbReference type="PANTHER" id="PTHR43885">
    <property type="entry name" value="HALOACID DEHALOGENASE-LIKE HYDROLASE"/>
    <property type="match status" value="1"/>
</dbReference>
<sequence length="201" mass="22260">MSLARLTQCRHWVFDMDGTLTVGVHDFQYIRRALDIPPDRDILEYLEALPDSRREASHAWLMAHERQLALGATAARGAKALIRALRVRGDHLGILTRNARELAHTTLQAIELSDVFAIENVLGRECAPPKPHPGGLEHFFIRWDIEPARVIMVGDSPLDMQCGRAAGAGTLLINTPENPCPEAVDHHLDDCEALLTALQLG</sequence>
<dbReference type="Pfam" id="PF13419">
    <property type="entry name" value="HAD_2"/>
    <property type="match status" value="1"/>
</dbReference>
<dbReference type="Proteomes" id="UP001269375">
    <property type="component" value="Unassembled WGS sequence"/>
</dbReference>
<comment type="caution">
    <text evidence="1">The sequence shown here is derived from an EMBL/GenBank/DDBJ whole genome shotgun (WGS) entry which is preliminary data.</text>
</comment>
<reference evidence="1 2" key="1">
    <citation type="submission" date="2023-04" db="EMBL/GenBank/DDBJ databases">
        <title>A long-awaited taxogenomic arrangement of the family Halomonadaceae.</title>
        <authorList>
            <person name="De La Haba R."/>
            <person name="Chuvochina M."/>
            <person name="Wittouck S."/>
            <person name="Arahal D.R."/>
            <person name="Sanchez-Porro C."/>
            <person name="Hugenholtz P."/>
            <person name="Ventosa A."/>
        </authorList>
    </citation>
    <scope>NUCLEOTIDE SEQUENCE [LARGE SCALE GENOMIC DNA]</scope>
    <source>
        <strain evidence="1 2">DSM 22428</strain>
    </source>
</reference>
<keyword evidence="2" id="KW-1185">Reference proteome</keyword>
<dbReference type="SFLD" id="SFLDS00003">
    <property type="entry name" value="Haloacid_Dehalogenase"/>
    <property type="match status" value="1"/>
</dbReference>
<gene>
    <name evidence="1" type="ORF">QC825_13110</name>
</gene>
<dbReference type="Gene3D" id="3.40.50.1000">
    <property type="entry name" value="HAD superfamily/HAD-like"/>
    <property type="match status" value="1"/>
</dbReference>
<dbReference type="PANTHER" id="PTHR43885:SF1">
    <property type="entry name" value="SUPERFAMILY HYDROLASE, PUTATIVE (AFU_ORTHOLOGUE AFUA_4G13290)-RELATED"/>
    <property type="match status" value="1"/>
</dbReference>
<evidence type="ECO:0000313" key="1">
    <source>
        <dbReference type="EMBL" id="MDR5897009.1"/>
    </source>
</evidence>
<organism evidence="1 2">
    <name type="scientific">Larsenimonas suaedae</name>
    <dbReference type="NCBI Taxonomy" id="1851019"/>
    <lineage>
        <taxon>Bacteria</taxon>
        <taxon>Pseudomonadati</taxon>
        <taxon>Pseudomonadota</taxon>
        <taxon>Gammaproteobacteria</taxon>
        <taxon>Oceanospirillales</taxon>
        <taxon>Halomonadaceae</taxon>
        <taxon>Larsenimonas</taxon>
    </lineage>
</organism>
<protein>
    <submittedName>
        <fullName evidence="1">HAD family hydrolase</fullName>
        <ecNumber evidence="1">3.-.-.-</ecNumber>
    </submittedName>
</protein>
<dbReference type="InterPro" id="IPR023214">
    <property type="entry name" value="HAD_sf"/>
</dbReference>
<accession>A0ABU1GYG3</accession>
<dbReference type="EC" id="3.-.-.-" evidence="1"/>
<keyword evidence="1" id="KW-0378">Hydrolase</keyword>
<dbReference type="CDD" id="cd01427">
    <property type="entry name" value="HAD_like"/>
    <property type="match status" value="1"/>
</dbReference>
<dbReference type="InterPro" id="IPR041492">
    <property type="entry name" value="HAD_2"/>
</dbReference>
<dbReference type="RefSeq" id="WP_251593895.1">
    <property type="nucleotide sequence ID" value="NZ_JAMLJI010000003.1"/>
</dbReference>
<dbReference type="InterPro" id="IPR036412">
    <property type="entry name" value="HAD-like_sf"/>
</dbReference>
<dbReference type="Gene3D" id="1.10.260.80">
    <property type="match status" value="1"/>
</dbReference>
<dbReference type="InterPro" id="IPR006439">
    <property type="entry name" value="HAD-SF_hydro_IA"/>
</dbReference>
<dbReference type="NCBIfam" id="TIGR01549">
    <property type="entry name" value="HAD-SF-IA-v1"/>
    <property type="match status" value="1"/>
</dbReference>
<dbReference type="GO" id="GO:0016787">
    <property type="term" value="F:hydrolase activity"/>
    <property type="evidence" value="ECO:0007669"/>
    <property type="project" value="UniProtKB-KW"/>
</dbReference>